<dbReference type="Proteomes" id="UP000321580">
    <property type="component" value="Unassembled WGS sequence"/>
</dbReference>
<sequence>MEELKSRLLAIGQNLQQLGGELELLKTPIQEALEAPHPDVAQIKQLLLDELYDAVLWGAALAGYEELLGKLEKYNPQAADFTVKRFTIC</sequence>
<evidence type="ECO:0000313" key="1">
    <source>
        <dbReference type="EMBL" id="TXB63729.1"/>
    </source>
</evidence>
<gene>
    <name evidence="1" type="ORF">FRY97_07870</name>
</gene>
<proteinExistence type="predicted"/>
<accession>A0A5C6RP44</accession>
<protein>
    <submittedName>
        <fullName evidence="1">Uncharacterized protein</fullName>
    </submittedName>
</protein>
<dbReference type="EMBL" id="VOOR01000013">
    <property type="protein sequence ID" value="TXB63729.1"/>
    <property type="molecule type" value="Genomic_DNA"/>
</dbReference>
<keyword evidence="2" id="KW-1185">Reference proteome</keyword>
<reference evidence="1 2" key="1">
    <citation type="submission" date="2019-08" db="EMBL/GenBank/DDBJ databases">
        <title>Genome of Phaeodactylibacter luteus.</title>
        <authorList>
            <person name="Bowman J.P."/>
        </authorList>
    </citation>
    <scope>NUCLEOTIDE SEQUENCE [LARGE SCALE GENOMIC DNA]</scope>
    <source>
        <strain evidence="1 2">KCTC 42180</strain>
    </source>
</reference>
<organism evidence="1 2">
    <name type="scientific">Phaeodactylibacter luteus</name>
    <dbReference type="NCBI Taxonomy" id="1564516"/>
    <lineage>
        <taxon>Bacteria</taxon>
        <taxon>Pseudomonadati</taxon>
        <taxon>Bacteroidota</taxon>
        <taxon>Saprospiria</taxon>
        <taxon>Saprospirales</taxon>
        <taxon>Haliscomenobacteraceae</taxon>
        <taxon>Phaeodactylibacter</taxon>
    </lineage>
</organism>
<name>A0A5C6RP44_9BACT</name>
<dbReference type="RefSeq" id="WP_147166905.1">
    <property type="nucleotide sequence ID" value="NZ_VOOR01000013.1"/>
</dbReference>
<evidence type="ECO:0000313" key="2">
    <source>
        <dbReference type="Proteomes" id="UP000321580"/>
    </source>
</evidence>
<dbReference type="AlphaFoldDB" id="A0A5C6RP44"/>
<comment type="caution">
    <text evidence="1">The sequence shown here is derived from an EMBL/GenBank/DDBJ whole genome shotgun (WGS) entry which is preliminary data.</text>
</comment>